<dbReference type="Proteomes" id="UP001219525">
    <property type="component" value="Unassembled WGS sequence"/>
</dbReference>
<keyword evidence="4" id="KW-1185">Reference proteome</keyword>
<dbReference type="InterPro" id="IPR035992">
    <property type="entry name" value="Ricin_B-like_lectins"/>
</dbReference>
<dbReference type="PROSITE" id="PS50231">
    <property type="entry name" value="RICIN_B_LECTIN"/>
    <property type="match status" value="2"/>
</dbReference>
<dbReference type="Gene3D" id="2.80.10.50">
    <property type="match status" value="3"/>
</dbReference>
<accession>A0AAD6V1H8</accession>
<evidence type="ECO:0000256" key="1">
    <source>
        <dbReference type="SAM" id="SignalP"/>
    </source>
</evidence>
<dbReference type="Pfam" id="PF00652">
    <property type="entry name" value="Ricin_B_lectin"/>
    <property type="match status" value="2"/>
</dbReference>
<sequence length="341" mass="35955">MFIAPLVSASLLLTLSVNAQIQIAPNESIKLASALSFATKCLTASSLSNGAPVVIESCGASATPLNSWTISGGTGERGQISTNGFCLDVAADVQVWQCSPGDIDTAQLFTLTSGSNIQWNGGSNNKCIDVTGANLSNGNIVQILDCDTNNSNQQFKSIETVPILFAMQVPAPSPVSPPNCITAASASASANAPITIAPCTSSFTNQLFQDPNNYGQRILSGSSLCITPAGNTLADGTKLVLAPCDDGNVVQFWSRSTVEIVNKANTNFVIDVTDGNTTAGNQLQVWTFFVDNTNQNQFFEKDFFYVYVYIAAGTSKIHSFTLTANAPSLLTKNYVSHLPLI</sequence>
<proteinExistence type="predicted"/>
<dbReference type="EMBL" id="JARJCW010000066">
    <property type="protein sequence ID" value="KAJ7199780.1"/>
    <property type="molecule type" value="Genomic_DNA"/>
</dbReference>
<protein>
    <recommendedName>
        <fullName evidence="2">Ricin B lectin domain-containing protein</fullName>
    </recommendedName>
</protein>
<feature type="chain" id="PRO_5042105394" description="Ricin B lectin domain-containing protein" evidence="1">
    <location>
        <begin position="20"/>
        <end position="341"/>
    </location>
</feature>
<gene>
    <name evidence="3" type="ORF">GGX14DRAFT_572494</name>
</gene>
<comment type="caution">
    <text evidence="3">The sequence shown here is derived from an EMBL/GenBank/DDBJ whole genome shotgun (WGS) entry which is preliminary data.</text>
</comment>
<evidence type="ECO:0000313" key="4">
    <source>
        <dbReference type="Proteomes" id="UP001219525"/>
    </source>
</evidence>
<dbReference type="AlphaFoldDB" id="A0AAD6V1H8"/>
<reference evidence="3" key="1">
    <citation type="submission" date="2023-03" db="EMBL/GenBank/DDBJ databases">
        <title>Massive genome expansion in bonnet fungi (Mycena s.s.) driven by repeated elements and novel gene families across ecological guilds.</title>
        <authorList>
            <consortium name="Lawrence Berkeley National Laboratory"/>
            <person name="Harder C.B."/>
            <person name="Miyauchi S."/>
            <person name="Viragh M."/>
            <person name="Kuo A."/>
            <person name="Thoen E."/>
            <person name="Andreopoulos B."/>
            <person name="Lu D."/>
            <person name="Skrede I."/>
            <person name="Drula E."/>
            <person name="Henrissat B."/>
            <person name="Morin E."/>
            <person name="Kohler A."/>
            <person name="Barry K."/>
            <person name="LaButti K."/>
            <person name="Morin E."/>
            <person name="Salamov A."/>
            <person name="Lipzen A."/>
            <person name="Mereny Z."/>
            <person name="Hegedus B."/>
            <person name="Baldrian P."/>
            <person name="Stursova M."/>
            <person name="Weitz H."/>
            <person name="Taylor A."/>
            <person name="Grigoriev I.V."/>
            <person name="Nagy L.G."/>
            <person name="Martin F."/>
            <person name="Kauserud H."/>
        </authorList>
    </citation>
    <scope>NUCLEOTIDE SEQUENCE</scope>
    <source>
        <strain evidence="3">9144</strain>
    </source>
</reference>
<dbReference type="CDD" id="cd00161">
    <property type="entry name" value="beta-trefoil_Ricin-like"/>
    <property type="match status" value="2"/>
</dbReference>
<organism evidence="3 4">
    <name type="scientific">Mycena pura</name>
    <dbReference type="NCBI Taxonomy" id="153505"/>
    <lineage>
        <taxon>Eukaryota</taxon>
        <taxon>Fungi</taxon>
        <taxon>Dikarya</taxon>
        <taxon>Basidiomycota</taxon>
        <taxon>Agaricomycotina</taxon>
        <taxon>Agaricomycetes</taxon>
        <taxon>Agaricomycetidae</taxon>
        <taxon>Agaricales</taxon>
        <taxon>Marasmiineae</taxon>
        <taxon>Mycenaceae</taxon>
        <taxon>Mycena</taxon>
    </lineage>
</organism>
<dbReference type="InterPro" id="IPR000772">
    <property type="entry name" value="Ricin_B_lectin"/>
</dbReference>
<feature type="domain" description="Ricin B lectin" evidence="2">
    <location>
        <begin position="169"/>
        <end position="300"/>
    </location>
</feature>
<dbReference type="SMART" id="SM00458">
    <property type="entry name" value="RICIN"/>
    <property type="match status" value="2"/>
</dbReference>
<dbReference type="SUPFAM" id="SSF50370">
    <property type="entry name" value="Ricin B-like lectins"/>
    <property type="match status" value="2"/>
</dbReference>
<feature type="signal peptide" evidence="1">
    <location>
        <begin position="1"/>
        <end position="19"/>
    </location>
</feature>
<name>A0AAD6V1H8_9AGAR</name>
<evidence type="ECO:0000313" key="3">
    <source>
        <dbReference type="EMBL" id="KAJ7199780.1"/>
    </source>
</evidence>
<evidence type="ECO:0000259" key="2">
    <source>
        <dbReference type="SMART" id="SM00458"/>
    </source>
</evidence>
<keyword evidence="1" id="KW-0732">Signal</keyword>
<feature type="domain" description="Ricin B lectin" evidence="2">
    <location>
        <begin position="26"/>
        <end position="158"/>
    </location>
</feature>